<feature type="compositionally biased region" description="Basic residues" evidence="8">
    <location>
        <begin position="1732"/>
        <end position="1743"/>
    </location>
</feature>
<feature type="compositionally biased region" description="Low complexity" evidence="8">
    <location>
        <begin position="1744"/>
        <end position="1753"/>
    </location>
</feature>
<feature type="region of interest" description="Disordered" evidence="8">
    <location>
        <begin position="216"/>
        <end position="235"/>
    </location>
</feature>
<feature type="region of interest" description="Disordered" evidence="8">
    <location>
        <begin position="15"/>
        <end position="35"/>
    </location>
</feature>
<dbReference type="PANTHER" id="PTHR46567">
    <property type="entry name" value="MEDIATOR OF RNA POLYMERASE II TRANSCRIPTION SUBUNIT 12"/>
    <property type="match status" value="1"/>
</dbReference>
<dbReference type="GO" id="GO:0006357">
    <property type="term" value="P:regulation of transcription by RNA polymerase II"/>
    <property type="evidence" value="ECO:0007669"/>
    <property type="project" value="InterPro"/>
</dbReference>
<protein>
    <recommendedName>
        <fullName evidence="3">Mediator of RNA polymerase II transcription subunit 12</fullName>
    </recommendedName>
    <alternativeName>
        <fullName evidence="7">Mediator complex subunit 12</fullName>
    </alternativeName>
</protein>
<keyword evidence="5" id="KW-0804">Transcription</keyword>
<dbReference type="EMBL" id="LN483249">
    <property type="protein sequence ID" value="CDZ97709.1"/>
    <property type="molecule type" value="Genomic_DNA"/>
</dbReference>
<dbReference type="GO" id="GO:0016592">
    <property type="term" value="C:mediator complex"/>
    <property type="evidence" value="ECO:0007669"/>
    <property type="project" value="InterPro"/>
</dbReference>
<keyword evidence="6" id="KW-0539">Nucleus</keyword>
<feature type="region of interest" description="Disordered" evidence="8">
    <location>
        <begin position="1769"/>
        <end position="1794"/>
    </location>
</feature>
<evidence type="ECO:0000256" key="4">
    <source>
        <dbReference type="ARBA" id="ARBA00023015"/>
    </source>
</evidence>
<accession>A0A0F7SK51</accession>
<evidence type="ECO:0000259" key="9">
    <source>
        <dbReference type="SMART" id="SM01281"/>
    </source>
</evidence>
<evidence type="ECO:0000256" key="8">
    <source>
        <dbReference type="SAM" id="MobiDB-lite"/>
    </source>
</evidence>
<evidence type="ECO:0000256" key="1">
    <source>
        <dbReference type="ARBA" id="ARBA00004123"/>
    </source>
</evidence>
<name>A0A0F7SK51_PHARH</name>
<reference evidence="10" key="1">
    <citation type="submission" date="2014-08" db="EMBL/GenBank/DDBJ databases">
        <authorList>
            <person name="Sharma Rahul"/>
            <person name="Thines Marco"/>
        </authorList>
    </citation>
    <scope>NUCLEOTIDE SEQUENCE</scope>
</reference>
<feature type="compositionally biased region" description="Polar residues" evidence="8">
    <location>
        <begin position="1695"/>
        <end position="1726"/>
    </location>
</feature>
<organism evidence="10">
    <name type="scientific">Phaffia rhodozyma</name>
    <name type="common">Yeast</name>
    <name type="synonym">Xanthophyllomyces dendrorhous</name>
    <dbReference type="NCBI Taxonomy" id="264483"/>
    <lineage>
        <taxon>Eukaryota</taxon>
        <taxon>Fungi</taxon>
        <taxon>Dikarya</taxon>
        <taxon>Basidiomycota</taxon>
        <taxon>Agaricomycotina</taxon>
        <taxon>Tremellomycetes</taxon>
        <taxon>Cystofilobasidiales</taxon>
        <taxon>Mrakiaceae</taxon>
        <taxon>Phaffia</taxon>
    </lineage>
</organism>
<evidence type="ECO:0000256" key="3">
    <source>
        <dbReference type="ARBA" id="ARBA00019622"/>
    </source>
</evidence>
<evidence type="ECO:0000256" key="2">
    <source>
        <dbReference type="ARBA" id="ARBA00010289"/>
    </source>
</evidence>
<feature type="region of interest" description="Disordered" evidence="8">
    <location>
        <begin position="1688"/>
        <end position="1757"/>
    </location>
</feature>
<keyword evidence="4" id="KW-0805">Transcription regulation</keyword>
<dbReference type="InterPro" id="IPR019035">
    <property type="entry name" value="Mediator_Med12"/>
</dbReference>
<feature type="compositionally biased region" description="Polar residues" evidence="8">
    <location>
        <begin position="263"/>
        <end position="279"/>
    </location>
</feature>
<evidence type="ECO:0000256" key="6">
    <source>
        <dbReference type="ARBA" id="ARBA00023242"/>
    </source>
</evidence>
<evidence type="ECO:0000313" key="10">
    <source>
        <dbReference type="EMBL" id="CDZ97709.1"/>
    </source>
</evidence>
<comment type="subcellular location">
    <subcellularLocation>
        <location evidence="1">Nucleus</location>
    </subcellularLocation>
</comment>
<feature type="domain" description="Mediator complex subunit Med12" evidence="9">
    <location>
        <begin position="137"/>
        <end position="200"/>
    </location>
</feature>
<dbReference type="SMART" id="SM01281">
    <property type="entry name" value="Med12"/>
    <property type="match status" value="1"/>
</dbReference>
<dbReference type="GO" id="GO:0003712">
    <property type="term" value="F:transcription coregulator activity"/>
    <property type="evidence" value="ECO:0007669"/>
    <property type="project" value="InterPro"/>
</dbReference>
<comment type="similarity">
    <text evidence="2">Belongs to the Mediator complex subunit 12 family.</text>
</comment>
<evidence type="ECO:0000256" key="7">
    <source>
        <dbReference type="ARBA" id="ARBA00032010"/>
    </source>
</evidence>
<dbReference type="PANTHER" id="PTHR46567:SF1">
    <property type="entry name" value="MEDIATOR OF RNA POLYMERASE II TRANSCRIPTION SUBUNIT 12"/>
    <property type="match status" value="1"/>
</dbReference>
<feature type="region of interest" description="Disordered" evidence="8">
    <location>
        <begin position="263"/>
        <end position="303"/>
    </location>
</feature>
<dbReference type="Pfam" id="PF09497">
    <property type="entry name" value="Med12"/>
    <property type="match status" value="1"/>
</dbReference>
<feature type="compositionally biased region" description="Low complexity" evidence="8">
    <location>
        <begin position="280"/>
        <end position="303"/>
    </location>
</feature>
<feature type="compositionally biased region" description="Basic and acidic residues" evidence="8">
    <location>
        <begin position="1783"/>
        <end position="1794"/>
    </location>
</feature>
<evidence type="ECO:0000256" key="5">
    <source>
        <dbReference type="ARBA" id="ARBA00023163"/>
    </source>
</evidence>
<sequence length="1794" mass="198238">MAHSFVSSQSTSTSQLPVNIPVVPSPHSTAQSQSEATYNLYPPSWRPPLHQTADLGYPDFFPSRPGQGQDEDCLSEAFVKQGYVSRWGISNSSESFSVHGLVLKGLVSTNAIQNMNETMSKIVALREAASSQVPPSTYKPPTRLILHESKRQTFFSDLTNPAVPLSRLARSVPHGIKGLDMLEMFATNEVPVERAVWLLKTLGACEMTSRTKNAPLASSSLSIPNPPAPNPNHSVSIEYTTSLTTLLKRQLSELTVPTTLPLQLRGSSSANPSQANGPKSPSTPTASTPGSSSSAPAPSTVSSSNKQQFKSLLAHPGSLKKWVKRWTYLLALLRLSYSPPHSLIDKRAFLSWLVNQLAPGAANRVQIGFVLAVVEEWTEEIRESGVLGRILVENCLAVWKELESGEGALEGRRRIAKIIQTIFLLSPHLFIFPRLYLIHSPVLEVILSAPSSGEITLPPGQIIKDNFKVKEVIKMMDDAWAEVRKRNEALLFRDWDVTGGSNSQTTGRQTFSGKGKSVADGWSERRKGLAAIHILDSISHQTDMVSTARSFFELNSETPDLLPQKLNILLSWSSTHIIPPSSASALRSFTVATLLNQYILFSNSPVQRRARIQSVEREVWKWLEESKVAKKEENTEGVAEVIGELVRKGVIRFERGLMGLMVRGESVIARVVQPEGEANTGEHESGNEAQQSHLVRLLRSVPLYASIPSLLNQRHSVLYGALLPAYAYVYVGPEPSVDTTSDPGAYELFTLQKAYKEIEEGLGHIWSHDQQIEACEDVNRLPLRQRIPTVLKASRFIQTRVVQDYLNRYMFDGRHGRFSAIESPKALAEVLELLEVSRNFVIMLKVLLRLLEFTKCLNLLSPLTDGFKRFGDIWQSMGATHSIVEALLEKHTVLKAGVGQQRCVLEMLVSFAKKGLMEDNMKEIVWADFAVFEKSLNPMNAHATPPAPNMVEVQMLCHKTDPQTSAALATTLWYRHQSFDDWPYFVWDNVVLALAQLASAVLDPYERNIVVDRYVKFLENIHDHLSSGLNRHVSRWFADKVAMGESSWFSVGELTEPITLLILKLVSLGCLESVSVLVELVLPVWRRSALDSISRGSISTTNPLSPLPALNAANIIATQLLLVDTPPFPTPSFLALPPVTLEEVHRFQTSREPCFHDGTFTKLVTHLSFLVALEVIIPIDDPISSSISVLRERISKHPSLKFASFKHSNIIKEAFLKPVWRQNTKGGESERPGLDERLIDALKIIVTDGSRIDPTQSPAAYDWRKVVTRLNPWRWSRSVLELQLSLKQLAIRLASPKSSSDASARLNSLTRTVFERHLSSDETDLLSEALKGLDAGPVEKFATAGINRLADLLVNFDISSPVVTSRVDVFTESVGNVIQVVACALAQASTTPTDRQPLFVDTPLQDRYFDAILSMLNKLEAHLSIRYSAVALEQPPNALSIAELRSLLVLSLRLLHIDLGLSRYNISQIWTTKTKGSVASFIGVLFRLIVMHAGTAVLDQSLFCLLLDTMWYYTDEIPKEARVGGMNALRQLQAEEYDPLGLIPDELRLQIRQFLPFIASEPLIENLGVLSIKPDASPSLNVAPAQARPWEWLECVESTSSQVIANLPPPMKNCTALPLFLFQPEATMEPSLVLPLTSQPSSANQDKISLKSEVSFSQILSERSYTDGSEGLPLFAREWLSSSCRQAGDDIEPLTNAQSQPAGPESQSAASSRVGTAPSPNHSFSVEASKPAKNKIVAKKRKASTSSTNSKSKPVILFDDEDDYAAKSLPHASKKAKGNAGVTKKDSATKMKKK</sequence>
<feature type="compositionally biased region" description="Polar residues" evidence="8">
    <location>
        <begin position="26"/>
        <end position="35"/>
    </location>
</feature>
<proteinExistence type="inferred from homology"/>